<evidence type="ECO:0000313" key="4">
    <source>
        <dbReference type="Proteomes" id="UP000015104"/>
    </source>
</evidence>
<name>T1KIM7_TETUR</name>
<proteinExistence type="predicted"/>
<dbReference type="EnsemblMetazoa" id="tetur12g01920.1">
    <property type="protein sequence ID" value="tetur12g01920.1"/>
    <property type="gene ID" value="tetur12g01920"/>
</dbReference>
<accession>T1KIM7</accession>
<evidence type="ECO:0000313" key="3">
    <source>
        <dbReference type="EnsemblMetazoa" id="tetur12g01920.1"/>
    </source>
</evidence>
<dbReference type="EMBL" id="CAEY01000114">
    <property type="status" value="NOT_ANNOTATED_CDS"/>
    <property type="molecule type" value="Genomic_DNA"/>
</dbReference>
<reference evidence="3" key="2">
    <citation type="submission" date="2015-06" db="UniProtKB">
        <authorList>
            <consortium name="EnsemblMetazoa"/>
        </authorList>
    </citation>
    <scope>IDENTIFICATION</scope>
</reference>
<feature type="region of interest" description="Disordered" evidence="2">
    <location>
        <begin position="1"/>
        <end position="27"/>
    </location>
</feature>
<keyword evidence="1" id="KW-0175">Coiled coil</keyword>
<organism evidence="3 4">
    <name type="scientific">Tetranychus urticae</name>
    <name type="common">Two-spotted spider mite</name>
    <dbReference type="NCBI Taxonomy" id="32264"/>
    <lineage>
        <taxon>Eukaryota</taxon>
        <taxon>Metazoa</taxon>
        <taxon>Ecdysozoa</taxon>
        <taxon>Arthropoda</taxon>
        <taxon>Chelicerata</taxon>
        <taxon>Arachnida</taxon>
        <taxon>Acari</taxon>
        <taxon>Acariformes</taxon>
        <taxon>Trombidiformes</taxon>
        <taxon>Prostigmata</taxon>
        <taxon>Eleutherengona</taxon>
        <taxon>Raphignathae</taxon>
        <taxon>Tetranychoidea</taxon>
        <taxon>Tetranychidae</taxon>
        <taxon>Tetranychus</taxon>
    </lineage>
</organism>
<evidence type="ECO:0000256" key="1">
    <source>
        <dbReference type="SAM" id="Coils"/>
    </source>
</evidence>
<reference evidence="4" key="1">
    <citation type="submission" date="2011-08" db="EMBL/GenBank/DDBJ databases">
        <authorList>
            <person name="Rombauts S."/>
        </authorList>
    </citation>
    <scope>NUCLEOTIDE SEQUENCE</scope>
    <source>
        <strain evidence="4">London</strain>
    </source>
</reference>
<evidence type="ECO:0000256" key="2">
    <source>
        <dbReference type="SAM" id="MobiDB-lite"/>
    </source>
</evidence>
<protein>
    <submittedName>
        <fullName evidence="3">Uncharacterized protein</fullName>
    </submittedName>
</protein>
<dbReference type="AlphaFoldDB" id="T1KIM7"/>
<dbReference type="Proteomes" id="UP000015104">
    <property type="component" value="Unassembled WGS sequence"/>
</dbReference>
<sequence>MLHFDETKGQWINEEDEDETAARLASKESNNNKAELVKLKKTIETLHEENRMLKLKVELLVDLVIEKGETTD</sequence>
<feature type="coiled-coil region" evidence="1">
    <location>
        <begin position="29"/>
        <end position="56"/>
    </location>
</feature>
<dbReference type="InterPro" id="IPR028118">
    <property type="entry name" value="Chibby_fam"/>
</dbReference>
<dbReference type="Pfam" id="PF14645">
    <property type="entry name" value="Chibby"/>
    <property type="match status" value="1"/>
</dbReference>
<dbReference type="HOGENOM" id="CLU_2725450_0_0_1"/>
<keyword evidence="4" id="KW-1185">Reference proteome</keyword>